<keyword evidence="6 9" id="KW-0406">Ion transport</keyword>
<evidence type="ECO:0000256" key="9">
    <source>
        <dbReference type="PIRNR" id="PIRNR002455"/>
    </source>
</evidence>
<keyword evidence="4 9" id="KW-0375">Hydrogen ion transport</keyword>
<dbReference type="Gene3D" id="1.10.246.110">
    <property type="entry name" value="Mitochondrial ATP synthase-coupling factor 6"/>
    <property type="match status" value="1"/>
</dbReference>
<reference evidence="12 13" key="1">
    <citation type="submission" date="2025-05" db="UniProtKB">
        <authorList>
            <consortium name="RefSeq"/>
        </authorList>
    </citation>
    <scope>IDENTIFICATION</scope>
</reference>
<feature type="compositionally biased region" description="Basic and acidic residues" evidence="10">
    <location>
        <begin position="72"/>
        <end position="89"/>
    </location>
</feature>
<feature type="region of interest" description="Disordered" evidence="10">
    <location>
        <begin position="72"/>
        <end position="112"/>
    </location>
</feature>
<name>A0ABM1DYK7_PRICU</name>
<keyword evidence="8 9" id="KW-0472">Membrane</keyword>
<evidence type="ECO:0000313" key="13">
    <source>
        <dbReference type="RefSeq" id="XP_014665035.1"/>
    </source>
</evidence>
<keyword evidence="2 9" id="KW-0813">Transport</keyword>
<keyword evidence="7 9" id="KW-0496">Mitochondrion</keyword>
<keyword evidence="11" id="KW-1185">Reference proteome</keyword>
<evidence type="ECO:0000256" key="7">
    <source>
        <dbReference type="ARBA" id="ARBA00023128"/>
    </source>
</evidence>
<dbReference type="SUPFAM" id="SSF111357">
    <property type="entry name" value="Mitochondrial ATP synthase coupling factor 6"/>
    <property type="match status" value="1"/>
</dbReference>
<evidence type="ECO:0000256" key="3">
    <source>
        <dbReference type="ARBA" id="ARBA00022547"/>
    </source>
</evidence>
<organism evidence="11 12">
    <name type="scientific">Priapulus caudatus</name>
    <name type="common">Priapulid worm</name>
    <dbReference type="NCBI Taxonomy" id="37621"/>
    <lineage>
        <taxon>Eukaryota</taxon>
        <taxon>Metazoa</taxon>
        <taxon>Ecdysozoa</taxon>
        <taxon>Scalidophora</taxon>
        <taxon>Priapulida</taxon>
        <taxon>Priapulimorpha</taxon>
        <taxon>Priapulimorphida</taxon>
        <taxon>Priapulidae</taxon>
        <taxon>Priapulus</taxon>
    </lineage>
</organism>
<gene>
    <name evidence="12 13" type="primary">LOC106807248</name>
</gene>
<sequence length="112" mass="12550">MLARMSLSHLRRLVATCGRRNIGFTAIAAQKTAKLDPIQQLFVDKIHEYDTKSKTAGGGLVDPSPEIGKEMHDEQEKIKRQYSDGKEVNLSDFPSFQFTEPSVDPINMDGKK</sequence>
<dbReference type="PIRSF" id="PIRSF002455">
    <property type="entry name" value="ATP_synthase_coupling_factor_6"/>
    <property type="match status" value="1"/>
</dbReference>
<dbReference type="InterPro" id="IPR008387">
    <property type="entry name" value="ATP_synth_f6_mt"/>
</dbReference>
<evidence type="ECO:0000256" key="4">
    <source>
        <dbReference type="ARBA" id="ARBA00022781"/>
    </source>
</evidence>
<dbReference type="Proteomes" id="UP000695022">
    <property type="component" value="Unplaced"/>
</dbReference>
<evidence type="ECO:0000256" key="2">
    <source>
        <dbReference type="ARBA" id="ARBA00022448"/>
    </source>
</evidence>
<dbReference type="InterPro" id="IPR036204">
    <property type="entry name" value="ATP_synth_f6_sf_mt"/>
</dbReference>
<evidence type="ECO:0000256" key="1">
    <source>
        <dbReference type="ARBA" id="ARBA00007346"/>
    </source>
</evidence>
<dbReference type="RefSeq" id="XP_014665028.1">
    <property type="nucleotide sequence ID" value="XM_014809542.1"/>
</dbReference>
<proteinExistence type="inferred from homology"/>
<dbReference type="GeneID" id="106807248"/>
<evidence type="ECO:0000313" key="12">
    <source>
        <dbReference type="RefSeq" id="XP_014665028.1"/>
    </source>
</evidence>
<evidence type="ECO:0000256" key="5">
    <source>
        <dbReference type="ARBA" id="ARBA00022792"/>
    </source>
</evidence>
<evidence type="ECO:0000313" key="11">
    <source>
        <dbReference type="Proteomes" id="UP000695022"/>
    </source>
</evidence>
<dbReference type="PANTHER" id="PTHR12441">
    <property type="entry name" value="ATP SYNTHASE COUPLING FACTOR 6, MITOCHONDRIAL"/>
    <property type="match status" value="1"/>
</dbReference>
<keyword evidence="5 9" id="KW-0999">Mitochondrion inner membrane</keyword>
<dbReference type="Pfam" id="PF05511">
    <property type="entry name" value="ATP-synt_F6"/>
    <property type="match status" value="1"/>
</dbReference>
<accession>A0ABM1DYK7</accession>
<comment type="function">
    <text evidence="9">Mitochondrial membrane ATP synthase (F(1)F(0) ATP synthase or Complex V) produces ATP from ADP in the presence of a proton gradient across the membrane which is generated by electron transport complexes of the respiratory chain.</text>
</comment>
<dbReference type="PANTHER" id="PTHR12441:SF10">
    <property type="entry name" value="ATP SYNTHASE-COUPLING FACTOR 6, MITOCHONDRIAL"/>
    <property type="match status" value="1"/>
</dbReference>
<evidence type="ECO:0000256" key="6">
    <source>
        <dbReference type="ARBA" id="ARBA00023065"/>
    </source>
</evidence>
<dbReference type="RefSeq" id="XP_014665035.1">
    <property type="nucleotide sequence ID" value="XM_014809549.1"/>
</dbReference>
<comment type="similarity">
    <text evidence="1 9">Belongs to the eukaryotic ATPase subunit F6 family.</text>
</comment>
<evidence type="ECO:0000256" key="8">
    <source>
        <dbReference type="ARBA" id="ARBA00023136"/>
    </source>
</evidence>
<evidence type="ECO:0000256" key="10">
    <source>
        <dbReference type="SAM" id="MobiDB-lite"/>
    </source>
</evidence>
<protein>
    <recommendedName>
        <fullName evidence="9">ATP synthase-coupling factor 6, mitochondrial</fullName>
        <shortName evidence="9">ATPase subunit F6</shortName>
    </recommendedName>
</protein>
<keyword evidence="3" id="KW-0138">CF(0)</keyword>
<comment type="subcellular location">
    <subcellularLocation>
        <location evidence="9">Mitochondrion</location>
    </subcellularLocation>
    <subcellularLocation>
        <location evidence="9">Mitochondrion inner membrane</location>
    </subcellularLocation>
</comment>